<name>A0A6A5TKS6_9PLEO</name>
<sequence length="728" mass="81464">MSTTAALPHVNGNSVVPVEAPREAQFLGKLLQVRDDVFAGKHPRIRLPPKVLEQVAPRPQQTAPPPKPTTNGTPNGAAPSLLLPPRPESSLRQLSSPSNNGLASPIPNGSRPFSAKSTSSGIDPVLLTKSDHLIKAEQQLKRQQLERVLKDQLDKDKKPRVDEERELLDVDNVLGAAQRLVQPVSGLPVTAPTSDGAESFDENSYYSSKADSWSSSDLDRNGDAVADATEPLTLQRKSSAQEAQLIAPNSAQPNQAAHTIIDLDEEYEPTDDLEIYEPELEPEPAHVHEDADESDYSPPPADLGPSEPKRGRGRDTIGVTKGSRCHSPTGPPPPIHNNRKRKREQKRILNISKRVARSPEPVIKEEPVSPPPFEATLSRDDAMLAQGSGRMPSGIFGGSQSAPRVSRYYEEPSSPSVSQTPVRRLERANDLRRVASLQYARRPLSPAESDLYAAPEPRIVRATSQAFAERPMEHAIYREVSARPSAAPRYVRERSRSPGREYLSRAQSPMMMAPPPRSIVMDQYGNKYYAAPSDLRHSVAPSSRMVEVDPYYERAVTREPTMRAPTQAGLYEEDDVFRMPPPPRRFVEASDLDVVDTRPYRRDPSHRPVEVEYRPSEAVERRSLAQYEEMRPPREYVPSRAFSVRPEMPRREVPEGYIRHESMQPSHVRVAAPRFREVSVRHEPYDDRRVPAAAPSGRRYVEEDVLERPNDGVQEMYGTEPRAVRYRY</sequence>
<feature type="region of interest" description="Disordered" evidence="1">
    <location>
        <begin position="42"/>
        <end position="119"/>
    </location>
</feature>
<reference evidence="2" key="1">
    <citation type="journal article" date="2020" name="Stud. Mycol.">
        <title>101 Dothideomycetes genomes: a test case for predicting lifestyles and emergence of pathogens.</title>
        <authorList>
            <person name="Haridas S."/>
            <person name="Albert R."/>
            <person name="Binder M."/>
            <person name="Bloem J."/>
            <person name="Labutti K."/>
            <person name="Salamov A."/>
            <person name="Andreopoulos B."/>
            <person name="Baker S."/>
            <person name="Barry K."/>
            <person name="Bills G."/>
            <person name="Bluhm B."/>
            <person name="Cannon C."/>
            <person name="Castanera R."/>
            <person name="Culley D."/>
            <person name="Daum C."/>
            <person name="Ezra D."/>
            <person name="Gonzalez J."/>
            <person name="Henrissat B."/>
            <person name="Kuo A."/>
            <person name="Liang C."/>
            <person name="Lipzen A."/>
            <person name="Lutzoni F."/>
            <person name="Magnuson J."/>
            <person name="Mondo S."/>
            <person name="Nolan M."/>
            <person name="Ohm R."/>
            <person name="Pangilinan J."/>
            <person name="Park H.-J."/>
            <person name="Ramirez L."/>
            <person name="Alfaro M."/>
            <person name="Sun H."/>
            <person name="Tritt A."/>
            <person name="Yoshinaga Y."/>
            <person name="Zwiers L.-H."/>
            <person name="Turgeon B."/>
            <person name="Goodwin S."/>
            <person name="Spatafora J."/>
            <person name="Crous P."/>
            <person name="Grigoriev I."/>
        </authorList>
    </citation>
    <scope>NUCLEOTIDE SEQUENCE</scope>
    <source>
        <strain evidence="2">CBS 675.92</strain>
    </source>
</reference>
<evidence type="ECO:0000256" key="1">
    <source>
        <dbReference type="SAM" id="MobiDB-lite"/>
    </source>
</evidence>
<protein>
    <submittedName>
        <fullName evidence="2">Uncharacterized protein</fullName>
    </submittedName>
</protein>
<keyword evidence="3" id="KW-1185">Reference proteome</keyword>
<feature type="compositionally biased region" description="Low complexity" evidence="1">
    <location>
        <begin position="88"/>
        <end position="98"/>
    </location>
</feature>
<organism evidence="2 3">
    <name type="scientific">Byssothecium circinans</name>
    <dbReference type="NCBI Taxonomy" id="147558"/>
    <lineage>
        <taxon>Eukaryota</taxon>
        <taxon>Fungi</taxon>
        <taxon>Dikarya</taxon>
        <taxon>Ascomycota</taxon>
        <taxon>Pezizomycotina</taxon>
        <taxon>Dothideomycetes</taxon>
        <taxon>Pleosporomycetidae</taxon>
        <taxon>Pleosporales</taxon>
        <taxon>Massarineae</taxon>
        <taxon>Massarinaceae</taxon>
        <taxon>Byssothecium</taxon>
    </lineage>
</organism>
<dbReference type="AlphaFoldDB" id="A0A6A5TKS6"/>
<dbReference type="EMBL" id="ML977011">
    <property type="protein sequence ID" value="KAF1952302.1"/>
    <property type="molecule type" value="Genomic_DNA"/>
</dbReference>
<gene>
    <name evidence="2" type="ORF">CC80DRAFT_452507</name>
</gene>
<feature type="region of interest" description="Disordered" evidence="1">
    <location>
        <begin position="186"/>
        <end position="223"/>
    </location>
</feature>
<feature type="region of interest" description="Disordered" evidence="1">
    <location>
        <begin position="277"/>
        <end position="425"/>
    </location>
</feature>
<feature type="compositionally biased region" description="Basic and acidic residues" evidence="1">
    <location>
        <begin position="490"/>
        <end position="503"/>
    </location>
</feature>
<accession>A0A6A5TKS6</accession>
<proteinExistence type="predicted"/>
<feature type="compositionally biased region" description="Low complexity" evidence="1">
    <location>
        <begin position="204"/>
        <end position="216"/>
    </location>
</feature>
<feature type="compositionally biased region" description="Low complexity" evidence="1">
    <location>
        <begin position="69"/>
        <end position="81"/>
    </location>
</feature>
<evidence type="ECO:0000313" key="2">
    <source>
        <dbReference type="EMBL" id="KAF1952302.1"/>
    </source>
</evidence>
<dbReference type="OrthoDB" id="5333304at2759"/>
<dbReference type="Proteomes" id="UP000800035">
    <property type="component" value="Unassembled WGS sequence"/>
</dbReference>
<evidence type="ECO:0000313" key="3">
    <source>
        <dbReference type="Proteomes" id="UP000800035"/>
    </source>
</evidence>
<feature type="region of interest" description="Disordered" evidence="1">
    <location>
        <begin position="488"/>
        <end position="515"/>
    </location>
</feature>